<keyword evidence="1" id="KW-0830">Ubiquinone</keyword>
<evidence type="ECO:0000313" key="1">
    <source>
        <dbReference type="EMBL" id="CAG6615113.1"/>
    </source>
</evidence>
<dbReference type="AlphaFoldDB" id="A0A8D8PVR6"/>
<dbReference type="GO" id="GO:0032981">
    <property type="term" value="P:mitochondrial respiratory chain complex I assembly"/>
    <property type="evidence" value="ECO:0007669"/>
    <property type="project" value="TreeGrafter"/>
</dbReference>
<dbReference type="GO" id="GO:0005743">
    <property type="term" value="C:mitochondrial inner membrane"/>
    <property type="evidence" value="ECO:0007669"/>
    <property type="project" value="TreeGrafter"/>
</dbReference>
<dbReference type="InterPro" id="IPR007523">
    <property type="entry name" value="NDUFAF3/AAMDC"/>
</dbReference>
<dbReference type="EMBL" id="HBUF01675877">
    <property type="protein sequence ID" value="CAG6791368.1"/>
    <property type="molecule type" value="Transcribed_RNA"/>
</dbReference>
<accession>A0A8D8PVR6</accession>
<dbReference type="PANTHER" id="PTHR21192:SF2">
    <property type="entry name" value="NADH DEHYDROGENASE [UBIQUINONE] 1 ALPHA SUBCOMPLEX ASSEMBLY FACTOR 3"/>
    <property type="match status" value="1"/>
</dbReference>
<dbReference type="EMBL" id="HBUF01031954">
    <property type="protein sequence ID" value="CAG6615113.1"/>
    <property type="molecule type" value="Transcribed_RNA"/>
</dbReference>
<protein>
    <submittedName>
        <fullName evidence="1">NADH dehydrogenase [ubiquinone] 1 alpha subcomplex assembly factor 3</fullName>
    </submittedName>
</protein>
<dbReference type="EMBL" id="HBUF01281205">
    <property type="protein sequence ID" value="CAG6687362.1"/>
    <property type="molecule type" value="Transcribed_RNA"/>
</dbReference>
<name>A0A8D8PVR6_9HEMI</name>
<sequence>MSLTMHNFRRVLSLHSLLQKCLQPKSQSYCVRRHLRTSITQSAGAYEGDGQTTVSVINQEYQEGLLINTVNQYGFRLNNNSQIIGPLAIFNKVIFSWNVQSDLDISLDSLCLFAHLEPKLDVLLIGLSDYKQNAASLIPVITGMKKFCNVEMLPTERACATFNFLSSEGRVVGAALIPPVKISFTDNDVWATKDRTRDLYKVDWKNEII</sequence>
<dbReference type="Pfam" id="PF04430">
    <property type="entry name" value="DUF498"/>
    <property type="match status" value="1"/>
</dbReference>
<organism evidence="1">
    <name type="scientific">Cacopsylla melanoneura</name>
    <dbReference type="NCBI Taxonomy" id="428564"/>
    <lineage>
        <taxon>Eukaryota</taxon>
        <taxon>Metazoa</taxon>
        <taxon>Ecdysozoa</taxon>
        <taxon>Arthropoda</taxon>
        <taxon>Hexapoda</taxon>
        <taxon>Insecta</taxon>
        <taxon>Pterygota</taxon>
        <taxon>Neoptera</taxon>
        <taxon>Paraneoptera</taxon>
        <taxon>Hemiptera</taxon>
        <taxon>Sternorrhyncha</taxon>
        <taxon>Psylloidea</taxon>
        <taxon>Psyllidae</taxon>
        <taxon>Psyllinae</taxon>
        <taxon>Cacopsylla</taxon>
    </lineage>
</organism>
<proteinExistence type="predicted"/>
<dbReference type="PANTHER" id="PTHR21192">
    <property type="entry name" value="NUCLEAR PROTEIN E3-3"/>
    <property type="match status" value="1"/>
</dbReference>
<dbReference type="EMBL" id="HBUF01281206">
    <property type="protein sequence ID" value="CAG6687363.1"/>
    <property type="molecule type" value="Transcribed_RNA"/>
</dbReference>
<dbReference type="Gene3D" id="3.40.1230.10">
    <property type="entry name" value="MTH938-like"/>
    <property type="match status" value="1"/>
</dbReference>
<reference evidence="1" key="1">
    <citation type="submission" date="2021-05" db="EMBL/GenBank/DDBJ databases">
        <authorList>
            <person name="Alioto T."/>
            <person name="Alioto T."/>
            <person name="Gomez Garrido J."/>
        </authorList>
    </citation>
    <scope>NUCLEOTIDE SEQUENCE</scope>
</reference>
<dbReference type="EMBL" id="HBUF01376985">
    <property type="protein sequence ID" value="CAG6728719.1"/>
    <property type="molecule type" value="Transcribed_RNA"/>
</dbReference>
<dbReference type="SUPFAM" id="SSF64076">
    <property type="entry name" value="MTH938-like"/>
    <property type="match status" value="1"/>
</dbReference>
<dbReference type="EMBL" id="HBUF01031955">
    <property type="protein sequence ID" value="CAG6615114.1"/>
    <property type="molecule type" value="Transcribed_RNA"/>
</dbReference>
<dbReference type="InterPro" id="IPR036748">
    <property type="entry name" value="MTH938-like_sf"/>
</dbReference>
<dbReference type="EMBL" id="HBUF01031953">
    <property type="protein sequence ID" value="CAG6615112.1"/>
    <property type="molecule type" value="Transcribed_RNA"/>
</dbReference>
<dbReference type="EMBL" id="HBUF01281207">
    <property type="protein sequence ID" value="CAG6687364.1"/>
    <property type="molecule type" value="Transcribed_RNA"/>
</dbReference>
<dbReference type="EMBL" id="HBUF01376984">
    <property type="protein sequence ID" value="CAG6728718.1"/>
    <property type="molecule type" value="Transcribed_RNA"/>
</dbReference>